<dbReference type="PRINTS" id="PR00455">
    <property type="entry name" value="HTHTETR"/>
</dbReference>
<dbReference type="SUPFAM" id="SSF48498">
    <property type="entry name" value="Tetracyclin repressor-like, C-terminal domain"/>
    <property type="match status" value="1"/>
</dbReference>
<evidence type="ECO:0000256" key="2">
    <source>
        <dbReference type="ARBA" id="ARBA00023125"/>
    </source>
</evidence>
<dbReference type="InterPro" id="IPR036271">
    <property type="entry name" value="Tet_transcr_reg_TetR-rel_C_sf"/>
</dbReference>
<feature type="DNA-binding region" description="H-T-H motif" evidence="4">
    <location>
        <begin position="34"/>
        <end position="53"/>
    </location>
</feature>
<comment type="caution">
    <text evidence="6">The sequence shown here is derived from an EMBL/GenBank/DDBJ whole genome shotgun (WGS) entry which is preliminary data.</text>
</comment>
<evidence type="ECO:0000256" key="1">
    <source>
        <dbReference type="ARBA" id="ARBA00023015"/>
    </source>
</evidence>
<evidence type="ECO:0000259" key="5">
    <source>
        <dbReference type="PROSITE" id="PS50977"/>
    </source>
</evidence>
<sequence length="202" mass="23437">MEILTNEERKALKRQLILDGARRVFRQKGFIDVTMKDIIEECQISRGGIYLYFDSVDSIFIEVLKQRTSSKFDGIRLAVQANEPFEQLLDKYFAEHKDRLLNHVGHSMLRATYEYYYTHKTEEDHAFQQSQLQSTKQTIYEILKLGVKQGVIVDDDLDKIAENYMFVIEGLGVLAITGAVTKEQINNQIKIMKSLLPKKVNK</sequence>
<dbReference type="InterPro" id="IPR001647">
    <property type="entry name" value="HTH_TetR"/>
</dbReference>
<evidence type="ECO:0000256" key="3">
    <source>
        <dbReference type="ARBA" id="ARBA00023163"/>
    </source>
</evidence>
<dbReference type="PANTHER" id="PTHR30055:SF234">
    <property type="entry name" value="HTH-TYPE TRANSCRIPTIONAL REGULATOR BETI"/>
    <property type="match status" value="1"/>
</dbReference>
<organism evidence="6 7">
    <name type="scientific">Enterococcus lemanii</name>
    <dbReference type="NCBI Taxonomy" id="1159752"/>
    <lineage>
        <taxon>Bacteria</taxon>
        <taxon>Bacillati</taxon>
        <taxon>Bacillota</taxon>
        <taxon>Bacilli</taxon>
        <taxon>Lactobacillales</taxon>
        <taxon>Enterococcaceae</taxon>
        <taxon>Enterococcus</taxon>
    </lineage>
</organism>
<protein>
    <submittedName>
        <fullName evidence="6">TetR/AcrR family transcriptional regulator</fullName>
    </submittedName>
</protein>
<feature type="domain" description="HTH tetR-type" evidence="5">
    <location>
        <begin position="11"/>
        <end position="71"/>
    </location>
</feature>
<evidence type="ECO:0000313" key="7">
    <source>
        <dbReference type="Proteomes" id="UP001595969"/>
    </source>
</evidence>
<accession>A0ABV9MTQ5</accession>
<dbReference type="Gene3D" id="1.10.357.10">
    <property type="entry name" value="Tetracycline Repressor, domain 2"/>
    <property type="match status" value="1"/>
</dbReference>
<keyword evidence="3" id="KW-0804">Transcription</keyword>
<dbReference type="InterPro" id="IPR009057">
    <property type="entry name" value="Homeodomain-like_sf"/>
</dbReference>
<gene>
    <name evidence="6" type="ORF">ACFO5I_06490</name>
</gene>
<dbReference type="Pfam" id="PF00440">
    <property type="entry name" value="TetR_N"/>
    <property type="match status" value="1"/>
</dbReference>
<dbReference type="RefSeq" id="WP_204654422.1">
    <property type="nucleotide sequence ID" value="NZ_JAFBFD010000027.1"/>
</dbReference>
<dbReference type="Gene3D" id="1.10.10.60">
    <property type="entry name" value="Homeodomain-like"/>
    <property type="match status" value="1"/>
</dbReference>
<dbReference type="InterPro" id="IPR050109">
    <property type="entry name" value="HTH-type_TetR-like_transc_reg"/>
</dbReference>
<evidence type="ECO:0000256" key="4">
    <source>
        <dbReference type="PROSITE-ProRule" id="PRU00335"/>
    </source>
</evidence>
<dbReference type="SUPFAM" id="SSF46689">
    <property type="entry name" value="Homeodomain-like"/>
    <property type="match status" value="1"/>
</dbReference>
<name>A0ABV9MTQ5_9ENTE</name>
<keyword evidence="7" id="KW-1185">Reference proteome</keyword>
<dbReference type="PANTHER" id="PTHR30055">
    <property type="entry name" value="HTH-TYPE TRANSCRIPTIONAL REGULATOR RUTR"/>
    <property type="match status" value="1"/>
</dbReference>
<keyword evidence="2 4" id="KW-0238">DNA-binding</keyword>
<dbReference type="Proteomes" id="UP001595969">
    <property type="component" value="Unassembled WGS sequence"/>
</dbReference>
<reference evidence="7" key="1">
    <citation type="journal article" date="2019" name="Int. J. Syst. Evol. Microbiol.">
        <title>The Global Catalogue of Microorganisms (GCM) 10K type strain sequencing project: providing services to taxonomists for standard genome sequencing and annotation.</title>
        <authorList>
            <consortium name="The Broad Institute Genomics Platform"/>
            <consortium name="The Broad Institute Genome Sequencing Center for Infectious Disease"/>
            <person name="Wu L."/>
            <person name="Ma J."/>
        </authorList>
    </citation>
    <scope>NUCLEOTIDE SEQUENCE [LARGE SCALE GENOMIC DNA]</scope>
    <source>
        <strain evidence="7">CGMCC 1.19032</strain>
    </source>
</reference>
<dbReference type="PROSITE" id="PS50977">
    <property type="entry name" value="HTH_TETR_2"/>
    <property type="match status" value="1"/>
</dbReference>
<proteinExistence type="predicted"/>
<keyword evidence="1" id="KW-0805">Transcription regulation</keyword>
<evidence type="ECO:0000313" key="6">
    <source>
        <dbReference type="EMBL" id="MFC4719376.1"/>
    </source>
</evidence>
<dbReference type="EMBL" id="JBHSGS010000036">
    <property type="protein sequence ID" value="MFC4719376.1"/>
    <property type="molecule type" value="Genomic_DNA"/>
</dbReference>